<comment type="caution">
    <text evidence="7">The sequence shown here is derived from an EMBL/GenBank/DDBJ whole genome shotgun (WGS) entry which is preliminary data.</text>
</comment>
<dbReference type="InterPro" id="IPR036390">
    <property type="entry name" value="WH_DNA-bd_sf"/>
</dbReference>
<dbReference type="Proteomes" id="UP000185770">
    <property type="component" value="Unassembled WGS sequence"/>
</dbReference>
<dbReference type="PROSITE" id="PS50949">
    <property type="entry name" value="HTH_GNTR"/>
    <property type="match status" value="1"/>
</dbReference>
<dbReference type="InterPro" id="IPR004839">
    <property type="entry name" value="Aminotransferase_I/II_large"/>
</dbReference>
<evidence type="ECO:0000313" key="7">
    <source>
        <dbReference type="EMBL" id="OKB66248.1"/>
    </source>
</evidence>
<dbReference type="Pfam" id="PF00155">
    <property type="entry name" value="Aminotran_1_2"/>
    <property type="match status" value="1"/>
</dbReference>
<gene>
    <name evidence="7" type="ORF">BHU62_13535</name>
</gene>
<dbReference type="GO" id="GO:0030170">
    <property type="term" value="F:pyridoxal phosphate binding"/>
    <property type="evidence" value="ECO:0007669"/>
    <property type="project" value="InterPro"/>
</dbReference>
<comment type="similarity">
    <text evidence="1">In the C-terminal section; belongs to the class-I pyridoxal-phosphate-dependent aminotransferase family.</text>
</comment>
<dbReference type="AlphaFoldDB" id="A0A1Q4NZF3"/>
<dbReference type="Pfam" id="PF00392">
    <property type="entry name" value="GntR"/>
    <property type="match status" value="1"/>
</dbReference>
<dbReference type="InterPro" id="IPR036388">
    <property type="entry name" value="WH-like_DNA-bd_sf"/>
</dbReference>
<dbReference type="Gene3D" id="1.10.10.10">
    <property type="entry name" value="Winged helix-like DNA-binding domain superfamily/Winged helix DNA-binding domain"/>
    <property type="match status" value="1"/>
</dbReference>
<name>A0A1Q4NZF3_SERMA</name>
<evidence type="ECO:0000256" key="5">
    <source>
        <dbReference type="ARBA" id="ARBA00023163"/>
    </source>
</evidence>
<evidence type="ECO:0000256" key="4">
    <source>
        <dbReference type="ARBA" id="ARBA00023125"/>
    </source>
</evidence>
<accession>A0A1Q4NZF3</accession>
<keyword evidence="2" id="KW-0663">Pyridoxal phosphate</keyword>
<dbReference type="InterPro" id="IPR051446">
    <property type="entry name" value="HTH_trans_reg/aminotransferase"/>
</dbReference>
<evidence type="ECO:0000259" key="6">
    <source>
        <dbReference type="PROSITE" id="PS50949"/>
    </source>
</evidence>
<evidence type="ECO:0000256" key="1">
    <source>
        <dbReference type="ARBA" id="ARBA00005384"/>
    </source>
</evidence>
<protein>
    <submittedName>
        <fullName evidence="7">GntR family transcriptional regulator</fullName>
    </submittedName>
</protein>
<dbReference type="GO" id="GO:0003700">
    <property type="term" value="F:DNA-binding transcription factor activity"/>
    <property type="evidence" value="ECO:0007669"/>
    <property type="project" value="InterPro"/>
</dbReference>
<proteinExistence type="inferred from homology"/>
<dbReference type="GO" id="GO:0003677">
    <property type="term" value="F:DNA binding"/>
    <property type="evidence" value="ECO:0007669"/>
    <property type="project" value="UniProtKB-KW"/>
</dbReference>
<reference evidence="7 8" key="1">
    <citation type="submission" date="2016-09" db="EMBL/GenBank/DDBJ databases">
        <title>Serratia marcescens MSU-97 and epiphytic antimycotic-producing bacteria.</title>
        <authorList>
            <person name="Matilla M.A."/>
        </authorList>
    </citation>
    <scope>NUCLEOTIDE SEQUENCE [LARGE SCALE GENOMIC DNA]</scope>
    <source>
        <strain evidence="7 8">MSU-97</strain>
    </source>
</reference>
<dbReference type="Gene3D" id="3.40.640.10">
    <property type="entry name" value="Type I PLP-dependent aspartate aminotransferase-like (Major domain)"/>
    <property type="match status" value="1"/>
</dbReference>
<dbReference type="PRINTS" id="PR00035">
    <property type="entry name" value="HTHGNTR"/>
</dbReference>
<evidence type="ECO:0000256" key="3">
    <source>
        <dbReference type="ARBA" id="ARBA00023015"/>
    </source>
</evidence>
<dbReference type="PANTHER" id="PTHR46577:SF1">
    <property type="entry name" value="HTH-TYPE TRANSCRIPTIONAL REGULATORY PROTEIN GABR"/>
    <property type="match status" value="1"/>
</dbReference>
<dbReference type="InterPro" id="IPR000524">
    <property type="entry name" value="Tscrpt_reg_HTH_GntR"/>
</dbReference>
<organism evidence="7 8">
    <name type="scientific">Serratia marcescens</name>
    <dbReference type="NCBI Taxonomy" id="615"/>
    <lineage>
        <taxon>Bacteria</taxon>
        <taxon>Pseudomonadati</taxon>
        <taxon>Pseudomonadota</taxon>
        <taxon>Gammaproteobacteria</taxon>
        <taxon>Enterobacterales</taxon>
        <taxon>Yersiniaceae</taxon>
        <taxon>Serratia</taxon>
    </lineage>
</organism>
<dbReference type="CDD" id="cd07377">
    <property type="entry name" value="WHTH_GntR"/>
    <property type="match status" value="1"/>
</dbReference>
<keyword evidence="3" id="KW-0805">Transcription regulation</keyword>
<dbReference type="InterPro" id="IPR015424">
    <property type="entry name" value="PyrdxlP-dep_Trfase"/>
</dbReference>
<evidence type="ECO:0000256" key="2">
    <source>
        <dbReference type="ARBA" id="ARBA00022898"/>
    </source>
</evidence>
<sequence>MTIVTHFGLMFDTHLSPIIRPIMRHSLITLFQQSPHAAGTLRDRLCGTLRQAIHQGALSVGQRLPSSRVLAGDLSLSRVTVEAAYGRLESEGYLQRRVGQGTFVAIRIAKPPPPATGTGMPRLSRRGQQIVQTGGCRDPQQPQAFAAGSPDLRAFPIALWKQLTAQRLRLQGENLLRYGDPQGYLPLREAIAAHVNQTRGVLCDARQVIVLTSSQQALQLIATLLLDSGDCVWMEEPGYAGARNAFISAGAALTPVAVDSDGLRAAPPLPDPRLIYLTPSHQYPTGAALSLARRLTLLALAERQQAWIIEDDYDSEFHYDGLPIPAMQGLDRHGRVLYLGTFSKSLFPSLRLAYLIVPPALVEPFVTARTVYDGHSAQLMQAVTAEFIRQGHFTAHIRYMRQLYRSRRDVLLAEVREKLGHFATPNPAAGGLQLSVWLPPGQEVALSLQAQRLGILTPGLAAQYQTTQTQRDGWLLGFSALTPGEIRSAVERLTQIAVT</sequence>
<dbReference type="EMBL" id="MJAO01000012">
    <property type="protein sequence ID" value="OKB66248.1"/>
    <property type="molecule type" value="Genomic_DNA"/>
</dbReference>
<keyword evidence="4" id="KW-0238">DNA-binding</keyword>
<dbReference type="InterPro" id="IPR015421">
    <property type="entry name" value="PyrdxlP-dep_Trfase_major"/>
</dbReference>
<dbReference type="SUPFAM" id="SSF53383">
    <property type="entry name" value="PLP-dependent transferases"/>
    <property type="match status" value="1"/>
</dbReference>
<feature type="domain" description="HTH gntR-type" evidence="6">
    <location>
        <begin position="39"/>
        <end position="107"/>
    </location>
</feature>
<dbReference type="SMART" id="SM00345">
    <property type="entry name" value="HTH_GNTR"/>
    <property type="match status" value="1"/>
</dbReference>
<evidence type="ECO:0000313" key="8">
    <source>
        <dbReference type="Proteomes" id="UP000185770"/>
    </source>
</evidence>
<dbReference type="PANTHER" id="PTHR46577">
    <property type="entry name" value="HTH-TYPE TRANSCRIPTIONAL REGULATORY PROTEIN GABR"/>
    <property type="match status" value="1"/>
</dbReference>
<dbReference type="CDD" id="cd00609">
    <property type="entry name" value="AAT_like"/>
    <property type="match status" value="1"/>
</dbReference>
<dbReference type="SUPFAM" id="SSF46785">
    <property type="entry name" value="Winged helix' DNA-binding domain"/>
    <property type="match status" value="1"/>
</dbReference>
<keyword evidence="5" id="KW-0804">Transcription</keyword>
<dbReference type="OrthoDB" id="9808770at2"/>